<dbReference type="AlphaFoldDB" id="Q6Z0P7"/>
<protein>
    <submittedName>
        <fullName evidence="3">Fibroin-like protein</fullName>
    </submittedName>
</protein>
<gene>
    <name evidence="3" type="ORF">B1144B06.41</name>
    <name evidence="2" type="ORF">P0493A04.5</name>
</gene>
<accession>Q6Z0P7</accession>
<feature type="compositionally biased region" description="Low complexity" evidence="1">
    <location>
        <begin position="142"/>
        <end position="156"/>
    </location>
</feature>
<dbReference type="EMBL" id="AP005483">
    <property type="protein sequence ID" value="BAD10420.1"/>
    <property type="molecule type" value="Genomic_DNA"/>
</dbReference>
<feature type="compositionally biased region" description="Basic and acidic residues" evidence="1">
    <location>
        <begin position="113"/>
        <end position="124"/>
    </location>
</feature>
<proteinExistence type="predicted"/>
<evidence type="ECO:0000313" key="3">
    <source>
        <dbReference type="EMBL" id="BAD10420.1"/>
    </source>
</evidence>
<feature type="compositionally biased region" description="Basic and acidic residues" evidence="1">
    <location>
        <begin position="178"/>
        <end position="191"/>
    </location>
</feature>
<evidence type="ECO:0000256" key="1">
    <source>
        <dbReference type="SAM" id="MobiDB-lite"/>
    </source>
</evidence>
<organism evidence="3 4">
    <name type="scientific">Oryza sativa subsp. japonica</name>
    <name type="common">Rice</name>
    <dbReference type="NCBI Taxonomy" id="39947"/>
    <lineage>
        <taxon>Eukaryota</taxon>
        <taxon>Viridiplantae</taxon>
        <taxon>Streptophyta</taxon>
        <taxon>Embryophyta</taxon>
        <taxon>Tracheophyta</taxon>
        <taxon>Spermatophyta</taxon>
        <taxon>Magnoliopsida</taxon>
        <taxon>Liliopsida</taxon>
        <taxon>Poales</taxon>
        <taxon>Poaceae</taxon>
        <taxon>BOP clade</taxon>
        <taxon>Oryzoideae</taxon>
        <taxon>Oryzeae</taxon>
        <taxon>Oryzinae</taxon>
        <taxon>Oryza</taxon>
        <taxon>Oryza sativa</taxon>
    </lineage>
</organism>
<reference evidence="2" key="1">
    <citation type="submission" date="2001-12" db="EMBL/GenBank/DDBJ databases">
        <title>Oryza sativa nipponbare(GA3) genomic DNA, chromosome 8, PAC clone:P0493A04.</title>
        <authorList>
            <person name="Sasaki T."/>
            <person name="Matsumoto T."/>
            <person name="Yamamoto K."/>
        </authorList>
    </citation>
    <scope>NUCLEOTIDE SEQUENCE</scope>
</reference>
<feature type="region of interest" description="Disordered" evidence="1">
    <location>
        <begin position="311"/>
        <end position="341"/>
    </location>
</feature>
<reference evidence="4" key="4">
    <citation type="journal article" date="2008" name="Nucleic Acids Res.">
        <title>The rice annotation project database (RAP-DB): 2008 update.</title>
        <authorList>
            <consortium name="The rice annotation project (RAP)"/>
        </authorList>
    </citation>
    <scope>GENOME REANNOTATION</scope>
    <source>
        <strain evidence="4">cv. Nipponbare</strain>
    </source>
</reference>
<sequence>MAAGPCAAARLAVDCAHGREDGWRRLTGRDLTQSSGPGAEVAATWTSRRMGKGEEAGRLIGRPAARGGIRRTAASRKGRLALAAGGGEGELIPQLGSGRGRATTAGGGGQSRRHADVAAREKSEGRRRKRRHGAETKEKADGLGAARGRSRGSPGAWRREESTREEPTTVDCGAAITREQKGKTRRDDEGSIQRGGSISGVQGIRFRRRIGRSGTEIGWRREAASGTEQERVASYGERRRARRIARQEEDYGGELTNEEEVALAARSVSRRGGRDAEAARHREGAAGEEGRERWCPELLVTRPRTHRLLRCSATDGNGESGTSSNKAATVVRRQWRGGCED</sequence>
<feature type="compositionally biased region" description="Basic and acidic residues" evidence="1">
    <location>
        <begin position="157"/>
        <end position="167"/>
    </location>
</feature>
<feature type="compositionally biased region" description="Polar residues" evidence="1">
    <location>
        <begin position="314"/>
        <end position="327"/>
    </location>
</feature>
<feature type="region of interest" description="Disordered" evidence="1">
    <location>
        <begin position="88"/>
        <end position="199"/>
    </location>
</feature>
<dbReference type="Proteomes" id="UP000000763">
    <property type="component" value="Chromosome 8"/>
</dbReference>
<evidence type="ECO:0000313" key="4">
    <source>
        <dbReference type="Proteomes" id="UP000000763"/>
    </source>
</evidence>
<evidence type="ECO:0000313" key="2">
    <source>
        <dbReference type="EMBL" id="BAD09581.1"/>
    </source>
</evidence>
<dbReference type="EMBL" id="AP004586">
    <property type="protein sequence ID" value="BAD09581.1"/>
    <property type="molecule type" value="Genomic_DNA"/>
</dbReference>
<name>Q6Z0P7_ORYSJ</name>
<reference evidence="3" key="2">
    <citation type="submission" date="2002-07" db="EMBL/GenBank/DDBJ databases">
        <title>Oryza sativa nipponbare(GA3) genomic DNA, chromosome 8, BAC clone:B1144B06.</title>
        <authorList>
            <person name="Sasaki T."/>
            <person name="Matsumoto T."/>
            <person name="Katayose Y."/>
        </authorList>
    </citation>
    <scope>NUCLEOTIDE SEQUENCE</scope>
</reference>
<reference evidence="4" key="3">
    <citation type="journal article" date="2005" name="Nature">
        <title>The map-based sequence of the rice genome.</title>
        <authorList>
            <consortium name="International rice genome sequencing project (IRGSP)"/>
            <person name="Matsumoto T."/>
            <person name="Wu J."/>
            <person name="Kanamori H."/>
            <person name="Katayose Y."/>
            <person name="Fujisawa M."/>
            <person name="Namiki N."/>
            <person name="Mizuno H."/>
            <person name="Yamamoto K."/>
            <person name="Antonio B.A."/>
            <person name="Baba T."/>
            <person name="Sakata K."/>
            <person name="Nagamura Y."/>
            <person name="Aoki H."/>
            <person name="Arikawa K."/>
            <person name="Arita K."/>
            <person name="Bito T."/>
            <person name="Chiden Y."/>
            <person name="Fujitsuka N."/>
            <person name="Fukunaka R."/>
            <person name="Hamada M."/>
            <person name="Harada C."/>
            <person name="Hayashi A."/>
            <person name="Hijishita S."/>
            <person name="Honda M."/>
            <person name="Hosokawa S."/>
            <person name="Ichikawa Y."/>
            <person name="Idonuma A."/>
            <person name="Iijima M."/>
            <person name="Ikeda M."/>
            <person name="Ikeno M."/>
            <person name="Ito K."/>
            <person name="Ito S."/>
            <person name="Ito T."/>
            <person name="Ito Y."/>
            <person name="Ito Y."/>
            <person name="Iwabuchi A."/>
            <person name="Kamiya K."/>
            <person name="Karasawa W."/>
            <person name="Kurita K."/>
            <person name="Katagiri S."/>
            <person name="Kikuta A."/>
            <person name="Kobayashi H."/>
            <person name="Kobayashi N."/>
            <person name="Machita K."/>
            <person name="Maehara T."/>
            <person name="Masukawa M."/>
            <person name="Mizubayashi T."/>
            <person name="Mukai Y."/>
            <person name="Nagasaki H."/>
            <person name="Nagata Y."/>
            <person name="Naito S."/>
            <person name="Nakashima M."/>
            <person name="Nakama Y."/>
            <person name="Nakamichi Y."/>
            <person name="Nakamura M."/>
            <person name="Meguro A."/>
            <person name="Negishi M."/>
            <person name="Ohta I."/>
            <person name="Ohta T."/>
            <person name="Okamoto M."/>
            <person name="Ono N."/>
            <person name="Saji S."/>
            <person name="Sakaguchi M."/>
            <person name="Sakai K."/>
            <person name="Shibata M."/>
            <person name="Shimokawa T."/>
            <person name="Song J."/>
            <person name="Takazaki Y."/>
            <person name="Terasawa K."/>
            <person name="Tsugane M."/>
            <person name="Tsuji K."/>
            <person name="Ueda S."/>
            <person name="Waki K."/>
            <person name="Yamagata H."/>
            <person name="Yamamoto M."/>
            <person name="Yamamoto S."/>
            <person name="Yamane H."/>
            <person name="Yoshiki S."/>
            <person name="Yoshihara R."/>
            <person name="Yukawa K."/>
            <person name="Zhong H."/>
            <person name="Yano M."/>
            <person name="Yuan Q."/>
            <person name="Ouyang S."/>
            <person name="Liu J."/>
            <person name="Jones K.M."/>
            <person name="Gansberger K."/>
            <person name="Moffat K."/>
            <person name="Hill J."/>
            <person name="Bera J."/>
            <person name="Fadrosh D."/>
            <person name="Jin S."/>
            <person name="Johri S."/>
            <person name="Kim M."/>
            <person name="Overton L."/>
            <person name="Reardon M."/>
            <person name="Tsitrin T."/>
            <person name="Vuong H."/>
            <person name="Weaver B."/>
            <person name="Ciecko A."/>
            <person name="Tallon L."/>
            <person name="Jackson J."/>
            <person name="Pai G."/>
            <person name="Aken S.V."/>
            <person name="Utterback T."/>
            <person name="Reidmuller S."/>
            <person name="Feldblyum T."/>
            <person name="Hsiao J."/>
            <person name="Zismann V."/>
            <person name="Iobst S."/>
            <person name="de Vazeille A.R."/>
            <person name="Buell C.R."/>
            <person name="Ying K."/>
            <person name="Li Y."/>
            <person name="Lu T."/>
            <person name="Huang Y."/>
            <person name="Zhao Q."/>
            <person name="Feng Q."/>
            <person name="Zhang L."/>
            <person name="Zhu J."/>
            <person name="Weng Q."/>
            <person name="Mu J."/>
            <person name="Lu Y."/>
            <person name="Fan D."/>
            <person name="Liu Y."/>
            <person name="Guan J."/>
            <person name="Zhang Y."/>
            <person name="Yu S."/>
            <person name="Liu X."/>
            <person name="Zhang Y."/>
            <person name="Hong G."/>
            <person name="Han B."/>
            <person name="Choisne N."/>
            <person name="Demange N."/>
            <person name="Orjeda G."/>
            <person name="Samain S."/>
            <person name="Cattolico L."/>
            <person name="Pelletier E."/>
            <person name="Couloux A."/>
            <person name="Segurens B."/>
            <person name="Wincker P."/>
            <person name="D'Hont A."/>
            <person name="Scarpelli C."/>
            <person name="Weissenbach J."/>
            <person name="Salanoubat M."/>
            <person name="Quetier F."/>
            <person name="Yu Y."/>
            <person name="Kim H.R."/>
            <person name="Rambo T."/>
            <person name="Currie J."/>
            <person name="Collura K."/>
            <person name="Luo M."/>
            <person name="Yang T."/>
            <person name="Ammiraju J.S.S."/>
            <person name="Engler F."/>
            <person name="Soderlund C."/>
            <person name="Wing R.A."/>
            <person name="Palmer L.E."/>
            <person name="de la Bastide M."/>
            <person name="Spiegel L."/>
            <person name="Nascimento L."/>
            <person name="Zutavern T."/>
            <person name="O'Shaughnessy A."/>
            <person name="Dike S."/>
            <person name="Dedhia N."/>
            <person name="Preston R."/>
            <person name="Balija V."/>
            <person name="McCombie W.R."/>
            <person name="Chow T."/>
            <person name="Chen H."/>
            <person name="Chung M."/>
            <person name="Chen C."/>
            <person name="Shaw J."/>
            <person name="Wu H."/>
            <person name="Hsiao K."/>
            <person name="Chao Y."/>
            <person name="Chu M."/>
            <person name="Cheng C."/>
            <person name="Hour A."/>
            <person name="Lee P."/>
            <person name="Lin S."/>
            <person name="Lin Y."/>
            <person name="Liou J."/>
            <person name="Liu S."/>
            <person name="Hsing Y."/>
            <person name="Raghuvanshi S."/>
            <person name="Mohanty A."/>
            <person name="Bharti A.K."/>
            <person name="Gaur A."/>
            <person name="Gupta V."/>
            <person name="Kumar D."/>
            <person name="Ravi V."/>
            <person name="Vij S."/>
            <person name="Kapur A."/>
            <person name="Khurana P."/>
            <person name="Khurana P."/>
            <person name="Khurana J.P."/>
            <person name="Tyagi A.K."/>
            <person name="Gaikwad K."/>
            <person name="Singh A."/>
            <person name="Dalal V."/>
            <person name="Srivastava S."/>
            <person name="Dixit A."/>
            <person name="Pal A.K."/>
            <person name="Ghazi I.A."/>
            <person name="Yadav M."/>
            <person name="Pandit A."/>
            <person name="Bhargava A."/>
            <person name="Sureshbabu K."/>
            <person name="Batra K."/>
            <person name="Sharma T.R."/>
            <person name="Mohapatra T."/>
            <person name="Singh N.K."/>
            <person name="Messing J."/>
            <person name="Nelson A.B."/>
            <person name="Fuks G."/>
            <person name="Kavchok S."/>
            <person name="Keizer G."/>
            <person name="Linton E."/>
            <person name="Llaca V."/>
            <person name="Song R."/>
            <person name="Tanyolac B."/>
            <person name="Young S."/>
            <person name="Ho-Il K."/>
            <person name="Hahn J.H."/>
            <person name="Sangsakoo G."/>
            <person name="Vanavichit A."/>
            <person name="de Mattos Luiz.A.T."/>
            <person name="Zimmer P.D."/>
            <person name="Malone G."/>
            <person name="Dellagostin O."/>
            <person name="de Oliveira A.C."/>
            <person name="Bevan M."/>
            <person name="Bancroft I."/>
            <person name="Minx P."/>
            <person name="Cordum H."/>
            <person name="Wilson R."/>
            <person name="Cheng Z."/>
            <person name="Jin W."/>
            <person name="Jiang J."/>
            <person name="Leong S.A."/>
            <person name="Iwama H."/>
            <person name="Gojobori T."/>
            <person name="Itoh T."/>
            <person name="Niimura Y."/>
            <person name="Fujii Y."/>
            <person name="Habara T."/>
            <person name="Sakai H."/>
            <person name="Sato Y."/>
            <person name="Wilson G."/>
            <person name="Kumar K."/>
            <person name="McCouch S."/>
            <person name="Juretic N."/>
            <person name="Hoen D."/>
            <person name="Wright S."/>
            <person name="Bruskiewich R."/>
            <person name="Bureau T."/>
            <person name="Miyao A."/>
            <person name="Hirochika H."/>
            <person name="Nishikawa T."/>
            <person name="Kadowaki K."/>
            <person name="Sugiura M."/>
            <person name="Burr B."/>
            <person name="Sasaki T."/>
        </authorList>
    </citation>
    <scope>NUCLEOTIDE SEQUENCE [LARGE SCALE GENOMIC DNA]</scope>
    <source>
        <strain evidence="4">cv. Nipponbare</strain>
    </source>
</reference>